<keyword evidence="2" id="KW-1185">Reference proteome</keyword>
<evidence type="ECO:0000313" key="2">
    <source>
        <dbReference type="Proteomes" id="UP000255417"/>
    </source>
</evidence>
<sequence>MPTKHIDNLTWERVQKEHVKAVILTKTSFKDTEILKMLINKGLEHISDADYQQFANEKESK</sequence>
<dbReference type="RefSeq" id="WP_115315189.1">
    <property type="nucleotide sequence ID" value="NZ_LWIF01000001.1"/>
</dbReference>
<dbReference type="EMBL" id="UGTA01000001">
    <property type="protein sequence ID" value="SUB58676.1"/>
    <property type="molecule type" value="Genomic_DNA"/>
</dbReference>
<protein>
    <submittedName>
        <fullName evidence="1">Uncharacterized protein</fullName>
    </submittedName>
</protein>
<accession>A0A379CAF2</accession>
<dbReference type="OrthoDB" id="7041933at2"/>
<gene>
    <name evidence="1" type="ORF">NCTC12872_00641</name>
</gene>
<evidence type="ECO:0000313" key="1">
    <source>
        <dbReference type="EMBL" id="SUB58676.1"/>
    </source>
</evidence>
<dbReference type="AlphaFoldDB" id="A0A379CAF2"/>
<organism evidence="1 2">
    <name type="scientific">Phocoenobacter uteri</name>
    <dbReference type="NCBI Taxonomy" id="146806"/>
    <lineage>
        <taxon>Bacteria</taxon>
        <taxon>Pseudomonadati</taxon>
        <taxon>Pseudomonadota</taxon>
        <taxon>Gammaproteobacteria</taxon>
        <taxon>Pasteurellales</taxon>
        <taxon>Pasteurellaceae</taxon>
        <taxon>Phocoenobacter</taxon>
    </lineage>
</organism>
<name>A0A379CAF2_9PAST</name>
<dbReference type="Proteomes" id="UP000255417">
    <property type="component" value="Unassembled WGS sequence"/>
</dbReference>
<reference evidence="1 2" key="1">
    <citation type="submission" date="2018-06" db="EMBL/GenBank/DDBJ databases">
        <authorList>
            <consortium name="Pathogen Informatics"/>
            <person name="Doyle S."/>
        </authorList>
    </citation>
    <scope>NUCLEOTIDE SEQUENCE [LARGE SCALE GENOMIC DNA]</scope>
    <source>
        <strain evidence="1 2">NCTC12872</strain>
    </source>
</reference>
<proteinExistence type="predicted"/>